<accession>A0A2T0ZTP5</accession>
<feature type="domain" description="HTH tetR-type" evidence="5">
    <location>
        <begin position="13"/>
        <end position="73"/>
    </location>
</feature>
<dbReference type="InterPro" id="IPR001647">
    <property type="entry name" value="HTH_TetR"/>
</dbReference>
<dbReference type="InterPro" id="IPR050109">
    <property type="entry name" value="HTH-type_TetR-like_transc_reg"/>
</dbReference>
<proteinExistence type="predicted"/>
<dbReference type="InterPro" id="IPR009057">
    <property type="entry name" value="Homeodomain-like_sf"/>
</dbReference>
<evidence type="ECO:0000256" key="2">
    <source>
        <dbReference type="ARBA" id="ARBA00023125"/>
    </source>
</evidence>
<keyword evidence="7" id="KW-1185">Reference proteome</keyword>
<dbReference type="PANTHER" id="PTHR30055:SF234">
    <property type="entry name" value="HTH-TYPE TRANSCRIPTIONAL REGULATOR BETI"/>
    <property type="match status" value="1"/>
</dbReference>
<dbReference type="SUPFAM" id="SSF46689">
    <property type="entry name" value="Homeodomain-like"/>
    <property type="match status" value="1"/>
</dbReference>
<name>A0A2T0ZTP5_9ACTN</name>
<dbReference type="Gene3D" id="1.10.357.10">
    <property type="entry name" value="Tetracycline Repressor, domain 2"/>
    <property type="match status" value="1"/>
</dbReference>
<dbReference type="PRINTS" id="PR00455">
    <property type="entry name" value="HTHTETR"/>
</dbReference>
<dbReference type="Proteomes" id="UP000237752">
    <property type="component" value="Unassembled WGS sequence"/>
</dbReference>
<evidence type="ECO:0000313" key="6">
    <source>
        <dbReference type="EMBL" id="PRZ39693.1"/>
    </source>
</evidence>
<evidence type="ECO:0000313" key="7">
    <source>
        <dbReference type="Proteomes" id="UP000237752"/>
    </source>
</evidence>
<gene>
    <name evidence="6" type="ORF">CLV47_11857</name>
</gene>
<dbReference type="GO" id="GO:0003700">
    <property type="term" value="F:DNA-binding transcription factor activity"/>
    <property type="evidence" value="ECO:0007669"/>
    <property type="project" value="TreeGrafter"/>
</dbReference>
<dbReference type="RefSeq" id="WP_106350418.1">
    <property type="nucleotide sequence ID" value="NZ_PVUE01000018.1"/>
</dbReference>
<evidence type="ECO:0000256" key="3">
    <source>
        <dbReference type="ARBA" id="ARBA00023163"/>
    </source>
</evidence>
<dbReference type="EMBL" id="PVUE01000018">
    <property type="protein sequence ID" value="PRZ39693.1"/>
    <property type="molecule type" value="Genomic_DNA"/>
</dbReference>
<dbReference type="AlphaFoldDB" id="A0A2T0ZTP5"/>
<organism evidence="6 7">
    <name type="scientific">Antricoccus suffuscus</name>
    <dbReference type="NCBI Taxonomy" id="1629062"/>
    <lineage>
        <taxon>Bacteria</taxon>
        <taxon>Bacillati</taxon>
        <taxon>Actinomycetota</taxon>
        <taxon>Actinomycetes</taxon>
        <taxon>Geodermatophilales</taxon>
        <taxon>Antricoccaceae</taxon>
        <taxon>Antricoccus</taxon>
    </lineage>
</organism>
<feature type="DNA-binding region" description="H-T-H motif" evidence="4">
    <location>
        <begin position="36"/>
        <end position="55"/>
    </location>
</feature>
<evidence type="ECO:0000256" key="1">
    <source>
        <dbReference type="ARBA" id="ARBA00023015"/>
    </source>
</evidence>
<dbReference type="PROSITE" id="PS50977">
    <property type="entry name" value="HTH_TETR_2"/>
    <property type="match status" value="1"/>
</dbReference>
<protein>
    <submittedName>
        <fullName evidence="6">TetR family transcriptional regulator</fullName>
    </submittedName>
</protein>
<dbReference type="GO" id="GO:0000976">
    <property type="term" value="F:transcription cis-regulatory region binding"/>
    <property type="evidence" value="ECO:0007669"/>
    <property type="project" value="TreeGrafter"/>
</dbReference>
<evidence type="ECO:0000259" key="5">
    <source>
        <dbReference type="PROSITE" id="PS50977"/>
    </source>
</evidence>
<keyword evidence="2 4" id="KW-0238">DNA-binding</keyword>
<keyword evidence="1" id="KW-0805">Transcription regulation</keyword>
<dbReference type="Pfam" id="PF00440">
    <property type="entry name" value="TetR_N"/>
    <property type="match status" value="1"/>
</dbReference>
<evidence type="ECO:0000256" key="4">
    <source>
        <dbReference type="PROSITE-ProRule" id="PRU00335"/>
    </source>
</evidence>
<reference evidence="6 7" key="1">
    <citation type="submission" date="2018-03" db="EMBL/GenBank/DDBJ databases">
        <title>Genomic Encyclopedia of Archaeal and Bacterial Type Strains, Phase II (KMG-II): from individual species to whole genera.</title>
        <authorList>
            <person name="Goeker M."/>
        </authorList>
    </citation>
    <scope>NUCLEOTIDE SEQUENCE [LARGE SCALE GENOMIC DNA]</scope>
    <source>
        <strain evidence="6 7">DSM 100065</strain>
    </source>
</reference>
<keyword evidence="3" id="KW-0804">Transcription</keyword>
<sequence>MPLRKSRIEEIGEESRRRIMDAAEELFAEKGFSRTSFVDVAERSGISRGSIPWHFANKDGLLIAVVERAVDQLMPPGSIAASGPGGVREVFDRLKEWMRGPTAGVLYMLLTEAISSDSPVHTHYVEFFRTRRKAAGYAISSATGSPRRSNADREALDLLLTVVNGAVFGIGLQYQLDPALDLDACMETLARLTEAALGIGPIPAPKSDPQGHR</sequence>
<dbReference type="PANTHER" id="PTHR30055">
    <property type="entry name" value="HTH-TYPE TRANSCRIPTIONAL REGULATOR RUTR"/>
    <property type="match status" value="1"/>
</dbReference>
<comment type="caution">
    <text evidence="6">The sequence shown here is derived from an EMBL/GenBank/DDBJ whole genome shotgun (WGS) entry which is preliminary data.</text>
</comment>
<dbReference type="OrthoDB" id="9806334at2"/>